<sequence length="24" mass="2795">MHFKILWICGNIPMDSVMTSKNND</sequence>
<protein>
    <submittedName>
        <fullName evidence="1">Uncharacterized protein</fullName>
    </submittedName>
</protein>
<reference evidence="1" key="1">
    <citation type="submission" date="2018-05" db="EMBL/GenBank/DDBJ databases">
        <authorList>
            <person name="Lanie J.A."/>
            <person name="Ng W.-L."/>
            <person name="Kazmierczak K.M."/>
            <person name="Andrzejewski T.M."/>
            <person name="Davidsen T.M."/>
            <person name="Wayne K.J."/>
            <person name="Tettelin H."/>
            <person name="Glass J.I."/>
            <person name="Rusch D."/>
            <person name="Podicherti R."/>
            <person name="Tsui H.-C.T."/>
            <person name="Winkler M.E."/>
        </authorList>
    </citation>
    <scope>NUCLEOTIDE SEQUENCE</scope>
</reference>
<evidence type="ECO:0000313" key="1">
    <source>
        <dbReference type="EMBL" id="SVD87280.1"/>
    </source>
</evidence>
<organism evidence="1">
    <name type="scientific">marine metagenome</name>
    <dbReference type="NCBI Taxonomy" id="408172"/>
    <lineage>
        <taxon>unclassified sequences</taxon>
        <taxon>metagenomes</taxon>
        <taxon>ecological metagenomes</taxon>
    </lineage>
</organism>
<name>A0A382YVZ3_9ZZZZ</name>
<accession>A0A382YVZ3</accession>
<dbReference type="AlphaFoldDB" id="A0A382YVZ3"/>
<gene>
    <name evidence="1" type="ORF">METZ01_LOCUS440134</name>
</gene>
<dbReference type="EMBL" id="UINC01178881">
    <property type="protein sequence ID" value="SVD87280.1"/>
    <property type="molecule type" value="Genomic_DNA"/>
</dbReference>
<proteinExistence type="predicted"/>